<dbReference type="InterPro" id="IPR045269">
    <property type="entry name" value="Atg1-like"/>
</dbReference>
<dbReference type="InterPro" id="IPR017941">
    <property type="entry name" value="Rieske_2Fe-2S"/>
</dbReference>
<feature type="compositionally biased region" description="Basic and acidic residues" evidence="5">
    <location>
        <begin position="419"/>
        <end position="428"/>
    </location>
</feature>
<dbReference type="InterPro" id="IPR000719">
    <property type="entry name" value="Prot_kinase_dom"/>
</dbReference>
<evidence type="ECO:0000256" key="3">
    <source>
        <dbReference type="ARBA" id="ARBA00023004"/>
    </source>
</evidence>
<dbReference type="Gene3D" id="2.102.10.10">
    <property type="entry name" value="Rieske [2Fe-2S] iron-sulphur domain"/>
    <property type="match status" value="1"/>
</dbReference>
<dbReference type="Gene3D" id="1.10.510.10">
    <property type="entry name" value="Transferase(Phosphotransferase) domain 1"/>
    <property type="match status" value="1"/>
</dbReference>
<dbReference type="GO" id="GO:0046872">
    <property type="term" value="F:metal ion binding"/>
    <property type="evidence" value="ECO:0007669"/>
    <property type="project" value="UniProtKB-KW"/>
</dbReference>
<dbReference type="GO" id="GO:0051537">
    <property type="term" value="F:2 iron, 2 sulfur cluster binding"/>
    <property type="evidence" value="ECO:0007669"/>
    <property type="project" value="UniProtKB-KW"/>
</dbReference>
<dbReference type="PROSITE" id="PS51296">
    <property type="entry name" value="RIESKE"/>
    <property type="match status" value="1"/>
</dbReference>
<dbReference type="GO" id="GO:0016705">
    <property type="term" value="F:oxidoreductase activity, acting on paired donors, with incorporation or reduction of molecular oxygen"/>
    <property type="evidence" value="ECO:0007669"/>
    <property type="project" value="UniProtKB-ARBA"/>
</dbReference>
<protein>
    <submittedName>
        <fullName evidence="8">Protein kinase</fullName>
    </submittedName>
</protein>
<dbReference type="Pfam" id="PF00355">
    <property type="entry name" value="Rieske"/>
    <property type="match status" value="1"/>
</dbReference>
<dbReference type="Proteomes" id="UP000612362">
    <property type="component" value="Unassembled WGS sequence"/>
</dbReference>
<keyword evidence="8" id="KW-0418">Kinase</keyword>
<keyword evidence="1" id="KW-0001">2Fe-2S</keyword>
<keyword evidence="3" id="KW-0408">Iron</keyword>
<evidence type="ECO:0000313" key="9">
    <source>
        <dbReference type="Proteomes" id="UP000612362"/>
    </source>
</evidence>
<sequence length="630" mass="68772">MRGDEEGKAHYGGSSSMQATNSLTGQIVGGDYLVERLVGKGRSQVVYRARQVSTQERVALTLFLLPEHFSAAARERYLQRFQHEARKIQSLRHPHIMAVYAYGVYDAYPYLVTPYMMHGSLVDVIKDKQRLPHEEVRLIVEQVTSGLSYAHEHESIHGTLKPANIVLQPDSSLLVAGLGLMHMQQMSGIEKSDYPFAHLLSIGGSFVTPPTYLAPEVLRGEHIDKRSDIYALGIILFELLSGQAPYSGRKPEMILRQIEQEDPPSLRSYDPSIPISLELVVRQALEREPQRRFARMQDLAEAFIQVSLGIEHSSASDRLPIASLQEPQQAHGSWQFSPPIVTGKMPAVIDPVRRRTSDQSPSGPDVEHVRQVVSLPAPPTHDTRQPAAIATPKGRTVRPSMRESALQQPEGLAHLPAPTDREKHEHHPPAQEWFSLAGLGDHIGSPNMPVARTLKRVEAPFPAPKKRRGVGRRRVLATLVAGGATVAGLAFALHPTLPNLFSPSAGPAGSTPTDPKANQKPTTGMPGHTVSLPGANQLLKNSALNFINPVDKKASVLVHTEDGQFVAYERACTHVGVNVNYDKGTQMLVCPAHGAIFDPAKGGAVVQGPATRPLPRLSVRVSNDGTLTLL</sequence>
<keyword evidence="8" id="KW-0808">Transferase</keyword>
<evidence type="ECO:0000313" key="8">
    <source>
        <dbReference type="EMBL" id="GHO45318.1"/>
    </source>
</evidence>
<dbReference type="GO" id="GO:0005524">
    <property type="term" value="F:ATP binding"/>
    <property type="evidence" value="ECO:0007669"/>
    <property type="project" value="InterPro"/>
</dbReference>
<organism evidence="8 9">
    <name type="scientific">Ktedonospora formicarum</name>
    <dbReference type="NCBI Taxonomy" id="2778364"/>
    <lineage>
        <taxon>Bacteria</taxon>
        <taxon>Bacillati</taxon>
        <taxon>Chloroflexota</taxon>
        <taxon>Ktedonobacteria</taxon>
        <taxon>Ktedonobacterales</taxon>
        <taxon>Ktedonobacteraceae</taxon>
        <taxon>Ktedonospora</taxon>
    </lineage>
</organism>
<dbReference type="Pfam" id="PF00069">
    <property type="entry name" value="Pkinase"/>
    <property type="match status" value="1"/>
</dbReference>
<evidence type="ECO:0000256" key="1">
    <source>
        <dbReference type="ARBA" id="ARBA00022714"/>
    </source>
</evidence>
<dbReference type="CDD" id="cd14014">
    <property type="entry name" value="STKc_PknB_like"/>
    <property type="match status" value="1"/>
</dbReference>
<dbReference type="InterPro" id="IPR036922">
    <property type="entry name" value="Rieske_2Fe-2S_sf"/>
</dbReference>
<evidence type="ECO:0000256" key="4">
    <source>
        <dbReference type="ARBA" id="ARBA00023014"/>
    </source>
</evidence>
<evidence type="ECO:0000259" key="6">
    <source>
        <dbReference type="PROSITE" id="PS50011"/>
    </source>
</evidence>
<proteinExistence type="predicted"/>
<keyword evidence="2" id="KW-0479">Metal-binding</keyword>
<accession>A0A8J3I3G9</accession>
<dbReference type="GO" id="GO:0005737">
    <property type="term" value="C:cytoplasm"/>
    <property type="evidence" value="ECO:0007669"/>
    <property type="project" value="TreeGrafter"/>
</dbReference>
<keyword evidence="9" id="KW-1185">Reference proteome</keyword>
<dbReference type="EMBL" id="BNJF01000001">
    <property type="protein sequence ID" value="GHO45318.1"/>
    <property type="molecule type" value="Genomic_DNA"/>
</dbReference>
<comment type="caution">
    <text evidence="8">The sequence shown here is derived from an EMBL/GenBank/DDBJ whole genome shotgun (WGS) entry which is preliminary data.</text>
</comment>
<dbReference type="PANTHER" id="PTHR24348">
    <property type="entry name" value="SERINE/THREONINE-PROTEIN KINASE UNC-51-RELATED"/>
    <property type="match status" value="1"/>
</dbReference>
<gene>
    <name evidence="8" type="ORF">KSX_34810</name>
</gene>
<evidence type="ECO:0000256" key="5">
    <source>
        <dbReference type="SAM" id="MobiDB-lite"/>
    </source>
</evidence>
<keyword evidence="4" id="KW-0411">Iron-sulfur</keyword>
<dbReference type="SUPFAM" id="SSF50022">
    <property type="entry name" value="ISP domain"/>
    <property type="match status" value="1"/>
</dbReference>
<evidence type="ECO:0000256" key="2">
    <source>
        <dbReference type="ARBA" id="ARBA00022723"/>
    </source>
</evidence>
<dbReference type="GO" id="GO:0004674">
    <property type="term" value="F:protein serine/threonine kinase activity"/>
    <property type="evidence" value="ECO:0007669"/>
    <property type="project" value="InterPro"/>
</dbReference>
<dbReference type="CDD" id="cd03467">
    <property type="entry name" value="Rieske"/>
    <property type="match status" value="1"/>
</dbReference>
<name>A0A8J3I3G9_9CHLR</name>
<feature type="domain" description="Protein kinase" evidence="6">
    <location>
        <begin position="32"/>
        <end position="304"/>
    </location>
</feature>
<feature type="region of interest" description="Disordered" evidence="5">
    <location>
        <begin position="502"/>
        <end position="533"/>
    </location>
</feature>
<dbReference type="PROSITE" id="PS50011">
    <property type="entry name" value="PROTEIN_KINASE_DOM"/>
    <property type="match status" value="1"/>
</dbReference>
<dbReference type="Gene3D" id="3.30.200.20">
    <property type="entry name" value="Phosphorylase Kinase, domain 1"/>
    <property type="match status" value="1"/>
</dbReference>
<evidence type="ECO:0000259" key="7">
    <source>
        <dbReference type="PROSITE" id="PS51296"/>
    </source>
</evidence>
<dbReference type="AlphaFoldDB" id="A0A8J3I3G9"/>
<feature type="domain" description="Rieske" evidence="7">
    <location>
        <begin position="556"/>
        <end position="628"/>
    </location>
</feature>
<dbReference type="InterPro" id="IPR011009">
    <property type="entry name" value="Kinase-like_dom_sf"/>
</dbReference>
<feature type="region of interest" description="Disordered" evidence="5">
    <location>
        <begin position="375"/>
        <end position="428"/>
    </location>
</feature>
<reference evidence="8" key="1">
    <citation type="submission" date="2020-10" db="EMBL/GenBank/DDBJ databases">
        <title>Taxonomic study of unclassified bacteria belonging to the class Ktedonobacteria.</title>
        <authorList>
            <person name="Yabe S."/>
            <person name="Wang C.M."/>
            <person name="Zheng Y."/>
            <person name="Sakai Y."/>
            <person name="Cavaletti L."/>
            <person name="Monciardini P."/>
            <person name="Donadio S."/>
        </authorList>
    </citation>
    <scope>NUCLEOTIDE SEQUENCE</scope>
    <source>
        <strain evidence="8">SOSP1-1</strain>
    </source>
</reference>
<dbReference type="GO" id="GO:0004497">
    <property type="term" value="F:monooxygenase activity"/>
    <property type="evidence" value="ECO:0007669"/>
    <property type="project" value="UniProtKB-ARBA"/>
</dbReference>
<dbReference type="SUPFAM" id="SSF56112">
    <property type="entry name" value="Protein kinase-like (PK-like)"/>
    <property type="match status" value="1"/>
</dbReference>